<evidence type="ECO:0000256" key="4">
    <source>
        <dbReference type="ARBA" id="ARBA00023136"/>
    </source>
</evidence>
<evidence type="ECO:0000313" key="8">
    <source>
        <dbReference type="EMBL" id="AGA30182.1"/>
    </source>
</evidence>
<name>L0DLQ7_SINAD</name>
<feature type="transmembrane region" description="Helical" evidence="5">
    <location>
        <begin position="459"/>
        <end position="478"/>
    </location>
</feature>
<sequence>MRWSNVFVIFRREVRDQVRDRRTLFMIFVLPILLYPILGISVVKFTEAFAQKPRTALVIGSEFLPTVIPLLNAEKNGFDVSLFDSPDEATKLLVRAEPAKPPWLDESVRERAIRQRDAEAVVVIPPDFIDRLGKAESSESVETPILYDSTDEPSQITNLRVKEVLSRWKKKIVSARLQRDQKPASYTEPIAIKSVDIATESEVGGSVWSRLFPFLLVMMSLTGAFYPAIDLCAGEKERGTMETLLISPASRAEIVMGKFFTVVLASMMTALLNLVSMGLTGIQLANQVSGMAGGGVGAGHRRLSSVIAPPTFTSAFWMLLILIPLSVFFSAICLSLAVLAKSMKEGQYYMTPLYLVCLPLIFLTLAPGIELNLFYSLVPVTGVSLLLRALILGDYDNAWRFFLPVLVPTIVYGGIALRWAIDQFQREDVLFREAERFELKSWIRHLIRDRGPIPTGGEALLCFALMLTSAWFLIQYLAGMGLGSSTAIMAAGQVAFILTPPLAMTFLLTSSPRRTLRLYRPKPRYLLLAIGLAFTLNPLINELRPVVERLFPVSPLIKAALEQMMSKVPSLGATLLLFAVIPAICEELAFRGFILAGLESGHSERSSILLQALLFGFLHVLLSLFQQLFNATLLGIVLGLLAVRSGSIVPGIVFHMLNNGMAILLSSWISQPSAQGIAAWVYREPKEGLFHYWIVVVGGIASVYLLALLKRGGEQGKLKPRLGEADSLEALHSLN</sequence>
<dbReference type="InterPro" id="IPR003675">
    <property type="entry name" value="Rce1/LyrA-like_dom"/>
</dbReference>
<dbReference type="GO" id="GO:0004175">
    <property type="term" value="F:endopeptidase activity"/>
    <property type="evidence" value="ECO:0007669"/>
    <property type="project" value="UniProtKB-ARBA"/>
</dbReference>
<feature type="transmembrane region" description="Helical" evidence="5">
    <location>
        <begin position="608"/>
        <end position="625"/>
    </location>
</feature>
<feature type="transmembrane region" description="Helical" evidence="5">
    <location>
        <begin position="631"/>
        <end position="654"/>
    </location>
</feature>
<feature type="transmembrane region" description="Helical" evidence="5">
    <location>
        <begin position="21"/>
        <end position="43"/>
    </location>
</feature>
<dbReference type="Pfam" id="PF02517">
    <property type="entry name" value="Rce1-like"/>
    <property type="match status" value="1"/>
</dbReference>
<keyword evidence="9" id="KW-1185">Reference proteome</keyword>
<keyword evidence="3 5" id="KW-1133">Transmembrane helix</keyword>
<dbReference type="AlphaFoldDB" id="L0DLQ7"/>
<comment type="subcellular location">
    <subcellularLocation>
        <location evidence="1">Membrane</location>
        <topology evidence="1">Multi-pass membrane protein</topology>
    </subcellularLocation>
</comment>
<evidence type="ECO:0000259" key="6">
    <source>
        <dbReference type="Pfam" id="PF02517"/>
    </source>
</evidence>
<dbReference type="NCBIfam" id="NF041647">
    <property type="entry name" value="ABC_perm_CPBP"/>
    <property type="match status" value="1"/>
</dbReference>
<dbReference type="eggNOG" id="COG1668">
    <property type="taxonomic scope" value="Bacteria"/>
</dbReference>
<evidence type="ECO:0000259" key="7">
    <source>
        <dbReference type="Pfam" id="PF12698"/>
    </source>
</evidence>
<evidence type="ECO:0000256" key="5">
    <source>
        <dbReference type="SAM" id="Phobius"/>
    </source>
</evidence>
<dbReference type="RefSeq" id="WP_015249272.1">
    <property type="nucleotide sequence ID" value="NC_019892.1"/>
</dbReference>
<feature type="transmembrane region" description="Helical" evidence="5">
    <location>
        <begin position="315"/>
        <end position="340"/>
    </location>
</feature>
<evidence type="ECO:0000256" key="2">
    <source>
        <dbReference type="ARBA" id="ARBA00022692"/>
    </source>
</evidence>
<dbReference type="HOGENOM" id="CLU_022118_0_0_0"/>
<dbReference type="Gene3D" id="3.40.1710.10">
    <property type="entry name" value="abc type-2 transporter like domain"/>
    <property type="match status" value="1"/>
</dbReference>
<protein>
    <submittedName>
        <fullName evidence="8">ABC-type Na+ efflux pump, permease component</fullName>
    </submittedName>
</protein>
<dbReference type="EMBL" id="CP003364">
    <property type="protein sequence ID" value="AGA30182.1"/>
    <property type="molecule type" value="Genomic_DNA"/>
</dbReference>
<dbReference type="OrthoDB" id="5486437at2"/>
<evidence type="ECO:0000313" key="9">
    <source>
        <dbReference type="Proteomes" id="UP000010798"/>
    </source>
</evidence>
<gene>
    <name evidence="8" type="ordered locus">Sinac_6077</name>
</gene>
<dbReference type="Proteomes" id="UP000010798">
    <property type="component" value="Chromosome"/>
</dbReference>
<dbReference type="GO" id="GO:0140359">
    <property type="term" value="F:ABC-type transporter activity"/>
    <property type="evidence" value="ECO:0007669"/>
    <property type="project" value="InterPro"/>
</dbReference>
<feature type="transmembrane region" description="Helical" evidence="5">
    <location>
        <begin position="352"/>
        <end position="378"/>
    </location>
</feature>
<accession>L0DLQ7</accession>
<feature type="transmembrane region" description="Helical" evidence="5">
    <location>
        <begin position="398"/>
        <end position="421"/>
    </location>
</feature>
<keyword evidence="4 5" id="KW-0472">Membrane</keyword>
<feature type="transmembrane region" description="Helical" evidence="5">
    <location>
        <begin position="490"/>
        <end position="511"/>
    </location>
</feature>
<dbReference type="STRING" id="886293.Sinac_6077"/>
<evidence type="ECO:0000256" key="1">
    <source>
        <dbReference type="ARBA" id="ARBA00004141"/>
    </source>
</evidence>
<dbReference type="PANTHER" id="PTHR43471">
    <property type="entry name" value="ABC TRANSPORTER PERMEASE"/>
    <property type="match status" value="1"/>
</dbReference>
<proteinExistence type="predicted"/>
<dbReference type="eggNOG" id="COG1266">
    <property type="taxonomic scope" value="Bacteria"/>
</dbReference>
<keyword evidence="2 5" id="KW-0812">Transmembrane</keyword>
<feature type="transmembrane region" description="Helical" evidence="5">
    <location>
        <begin position="211"/>
        <end position="233"/>
    </location>
</feature>
<dbReference type="GO" id="GO:0016020">
    <property type="term" value="C:membrane"/>
    <property type="evidence" value="ECO:0007669"/>
    <property type="project" value="UniProtKB-SubCell"/>
</dbReference>
<feature type="domain" description="CAAX prenyl protease 2/Lysostaphin resistance protein A-like" evidence="6">
    <location>
        <begin position="573"/>
        <end position="661"/>
    </location>
</feature>
<organism evidence="8 9">
    <name type="scientific">Singulisphaera acidiphila (strain ATCC BAA-1392 / DSM 18658 / VKM B-2454 / MOB10)</name>
    <dbReference type="NCBI Taxonomy" id="886293"/>
    <lineage>
        <taxon>Bacteria</taxon>
        <taxon>Pseudomonadati</taxon>
        <taxon>Planctomycetota</taxon>
        <taxon>Planctomycetia</taxon>
        <taxon>Isosphaerales</taxon>
        <taxon>Isosphaeraceae</taxon>
        <taxon>Singulisphaera</taxon>
    </lineage>
</organism>
<feature type="transmembrane region" description="Helical" evidence="5">
    <location>
        <begin position="254"/>
        <end position="275"/>
    </location>
</feature>
<dbReference type="PANTHER" id="PTHR43471:SF3">
    <property type="entry name" value="ABC TRANSPORTER PERMEASE PROTEIN NATB"/>
    <property type="match status" value="1"/>
</dbReference>
<dbReference type="GO" id="GO:0080120">
    <property type="term" value="P:CAAX-box protein maturation"/>
    <property type="evidence" value="ECO:0007669"/>
    <property type="project" value="UniProtKB-ARBA"/>
</dbReference>
<dbReference type="Pfam" id="PF12698">
    <property type="entry name" value="ABC2_membrane_3"/>
    <property type="match status" value="1"/>
</dbReference>
<dbReference type="KEGG" id="saci:Sinac_6077"/>
<dbReference type="InterPro" id="IPR013525">
    <property type="entry name" value="ABC2_TM"/>
</dbReference>
<feature type="domain" description="ABC-2 type transporter transmembrane" evidence="7">
    <location>
        <begin position="21"/>
        <end position="417"/>
    </location>
</feature>
<feature type="transmembrane region" description="Helical" evidence="5">
    <location>
        <begin position="689"/>
        <end position="709"/>
    </location>
</feature>
<feature type="transmembrane region" description="Helical" evidence="5">
    <location>
        <begin position="571"/>
        <end position="596"/>
    </location>
</feature>
<reference evidence="8 9" key="1">
    <citation type="submission" date="2012-02" db="EMBL/GenBank/DDBJ databases">
        <title>Complete sequence of chromosome of Singulisphaera acidiphila DSM 18658.</title>
        <authorList>
            <consortium name="US DOE Joint Genome Institute (JGI-PGF)"/>
            <person name="Lucas S."/>
            <person name="Copeland A."/>
            <person name="Lapidus A."/>
            <person name="Glavina del Rio T."/>
            <person name="Dalin E."/>
            <person name="Tice H."/>
            <person name="Bruce D."/>
            <person name="Goodwin L."/>
            <person name="Pitluck S."/>
            <person name="Peters L."/>
            <person name="Ovchinnikova G."/>
            <person name="Chertkov O."/>
            <person name="Kyrpides N."/>
            <person name="Mavromatis K."/>
            <person name="Ivanova N."/>
            <person name="Brettin T."/>
            <person name="Detter J.C."/>
            <person name="Han C."/>
            <person name="Larimer F."/>
            <person name="Land M."/>
            <person name="Hauser L."/>
            <person name="Markowitz V."/>
            <person name="Cheng J.-F."/>
            <person name="Hugenholtz P."/>
            <person name="Woyke T."/>
            <person name="Wu D."/>
            <person name="Tindall B."/>
            <person name="Pomrenke H."/>
            <person name="Brambilla E."/>
            <person name="Klenk H.-P."/>
            <person name="Eisen J.A."/>
        </authorList>
    </citation>
    <scope>NUCLEOTIDE SEQUENCE [LARGE SCALE GENOMIC DNA]</scope>
    <source>
        <strain evidence="9">ATCC BAA-1392 / DSM 18658 / VKM B-2454 / MOB10</strain>
    </source>
</reference>
<evidence type="ECO:0000256" key="3">
    <source>
        <dbReference type="ARBA" id="ARBA00022989"/>
    </source>
</evidence>